<evidence type="ECO:0000313" key="3">
    <source>
        <dbReference type="Proteomes" id="UP000018144"/>
    </source>
</evidence>
<dbReference type="Proteomes" id="UP000018144">
    <property type="component" value="Unassembled WGS sequence"/>
</dbReference>
<reference evidence="2 3" key="1">
    <citation type="journal article" date="2013" name="PLoS Genet.">
        <title>The genome and development-dependent transcriptomes of Pyronema confluens: a window into fungal evolution.</title>
        <authorList>
            <person name="Traeger S."/>
            <person name="Altegoer F."/>
            <person name="Freitag M."/>
            <person name="Gabaldon T."/>
            <person name="Kempken F."/>
            <person name="Kumar A."/>
            <person name="Marcet-Houben M."/>
            <person name="Poggeler S."/>
            <person name="Stajich J.E."/>
            <person name="Nowrousian M."/>
        </authorList>
    </citation>
    <scope>NUCLEOTIDE SEQUENCE [LARGE SCALE GENOMIC DNA]</scope>
    <source>
        <strain evidence="3">CBS 100304</strain>
        <tissue evidence="2">Vegetative mycelium</tissue>
    </source>
</reference>
<evidence type="ECO:0000313" key="2">
    <source>
        <dbReference type="EMBL" id="CCX05562.1"/>
    </source>
</evidence>
<accession>U4KW13</accession>
<keyword evidence="3" id="KW-1185">Reference proteome</keyword>
<organism evidence="2 3">
    <name type="scientific">Pyronema omphalodes (strain CBS 100304)</name>
    <name type="common">Pyronema confluens</name>
    <dbReference type="NCBI Taxonomy" id="1076935"/>
    <lineage>
        <taxon>Eukaryota</taxon>
        <taxon>Fungi</taxon>
        <taxon>Dikarya</taxon>
        <taxon>Ascomycota</taxon>
        <taxon>Pezizomycotina</taxon>
        <taxon>Pezizomycetes</taxon>
        <taxon>Pezizales</taxon>
        <taxon>Pyronemataceae</taxon>
        <taxon>Pyronema</taxon>
    </lineage>
</organism>
<sequence length="100" mass="11629">MSDDEARNMIRFPPKPSVVRKAVLPKPSAVRKAVSKVADLKQALKPEKQRTKTPEECQLELDQKEHEKAIKKMRRKHEKELKKARKKGQPRRSIIKVIPN</sequence>
<protein>
    <submittedName>
        <fullName evidence="2">Uncharacterized protein</fullName>
    </submittedName>
</protein>
<feature type="region of interest" description="Disordered" evidence="1">
    <location>
        <begin position="80"/>
        <end position="100"/>
    </location>
</feature>
<proteinExistence type="predicted"/>
<dbReference type="AlphaFoldDB" id="U4KW13"/>
<name>U4KW13_PYROM</name>
<gene>
    <name evidence="2" type="ORF">PCON_05149</name>
</gene>
<feature type="compositionally biased region" description="Basic residues" evidence="1">
    <location>
        <begin position="80"/>
        <end position="94"/>
    </location>
</feature>
<dbReference type="EMBL" id="HF935261">
    <property type="protein sequence ID" value="CCX05562.1"/>
    <property type="molecule type" value="Genomic_DNA"/>
</dbReference>
<evidence type="ECO:0000256" key="1">
    <source>
        <dbReference type="SAM" id="MobiDB-lite"/>
    </source>
</evidence>